<feature type="domain" description="ABC transporter" evidence="6">
    <location>
        <begin position="8"/>
        <end position="233"/>
    </location>
</feature>
<dbReference type="PROSITE" id="PS00211">
    <property type="entry name" value="ABC_TRANSPORTER_1"/>
    <property type="match status" value="1"/>
</dbReference>
<dbReference type="InterPro" id="IPR003593">
    <property type="entry name" value="AAA+_ATPase"/>
</dbReference>
<dbReference type="GO" id="GO:0005524">
    <property type="term" value="F:ATP binding"/>
    <property type="evidence" value="ECO:0007669"/>
    <property type="project" value="UniProtKB-KW"/>
</dbReference>
<keyword evidence="3" id="KW-0547">Nucleotide-binding</keyword>
<comment type="subcellular location">
    <subcellularLocation>
        <location evidence="1">Cell membrane</location>
        <topology evidence="1">Peripheral membrane protein</topology>
    </subcellularLocation>
</comment>
<keyword evidence="5" id="KW-0046">Antibiotic resistance</keyword>
<dbReference type="EMBL" id="BAAANO010000035">
    <property type="protein sequence ID" value="GAA2015017.1"/>
    <property type="molecule type" value="Genomic_DNA"/>
</dbReference>
<evidence type="ECO:0000256" key="4">
    <source>
        <dbReference type="ARBA" id="ARBA00022840"/>
    </source>
</evidence>
<dbReference type="PANTHER" id="PTHR42711">
    <property type="entry name" value="ABC TRANSPORTER ATP-BINDING PROTEIN"/>
    <property type="match status" value="1"/>
</dbReference>
<keyword evidence="4 7" id="KW-0067">ATP-binding</keyword>
<evidence type="ECO:0000256" key="2">
    <source>
        <dbReference type="ARBA" id="ARBA00022448"/>
    </source>
</evidence>
<dbReference type="SMART" id="SM00382">
    <property type="entry name" value="AAA"/>
    <property type="match status" value="1"/>
</dbReference>
<name>A0ABN2TN01_9MICO</name>
<reference evidence="7 8" key="1">
    <citation type="journal article" date="2019" name="Int. J. Syst. Evol. Microbiol.">
        <title>The Global Catalogue of Microorganisms (GCM) 10K type strain sequencing project: providing services to taxonomists for standard genome sequencing and annotation.</title>
        <authorList>
            <consortium name="The Broad Institute Genomics Platform"/>
            <consortium name="The Broad Institute Genome Sequencing Center for Infectious Disease"/>
            <person name="Wu L."/>
            <person name="Ma J."/>
        </authorList>
    </citation>
    <scope>NUCLEOTIDE SEQUENCE [LARGE SCALE GENOMIC DNA]</scope>
    <source>
        <strain evidence="7 8">JCM 14546</strain>
    </source>
</reference>
<evidence type="ECO:0000313" key="8">
    <source>
        <dbReference type="Proteomes" id="UP001500755"/>
    </source>
</evidence>
<proteinExistence type="predicted"/>
<dbReference type="InterPro" id="IPR027417">
    <property type="entry name" value="P-loop_NTPase"/>
</dbReference>
<accession>A0ABN2TN01</accession>
<keyword evidence="2" id="KW-0813">Transport</keyword>
<dbReference type="CDD" id="cd03230">
    <property type="entry name" value="ABC_DR_subfamily_A"/>
    <property type="match status" value="1"/>
</dbReference>
<dbReference type="PROSITE" id="PS50893">
    <property type="entry name" value="ABC_TRANSPORTER_2"/>
    <property type="match status" value="1"/>
</dbReference>
<dbReference type="Proteomes" id="UP001500755">
    <property type="component" value="Unassembled WGS sequence"/>
</dbReference>
<dbReference type="SUPFAM" id="SSF52540">
    <property type="entry name" value="P-loop containing nucleoside triphosphate hydrolases"/>
    <property type="match status" value="1"/>
</dbReference>
<evidence type="ECO:0000256" key="1">
    <source>
        <dbReference type="ARBA" id="ARBA00004202"/>
    </source>
</evidence>
<evidence type="ECO:0000256" key="5">
    <source>
        <dbReference type="ARBA" id="ARBA00023251"/>
    </source>
</evidence>
<evidence type="ECO:0000313" key="7">
    <source>
        <dbReference type="EMBL" id="GAA2015017.1"/>
    </source>
</evidence>
<dbReference type="InterPro" id="IPR017871">
    <property type="entry name" value="ABC_transporter-like_CS"/>
</dbReference>
<dbReference type="InterPro" id="IPR050763">
    <property type="entry name" value="ABC_transporter_ATP-binding"/>
</dbReference>
<organism evidence="7 8">
    <name type="scientific">Brevibacterium samyangense</name>
    <dbReference type="NCBI Taxonomy" id="366888"/>
    <lineage>
        <taxon>Bacteria</taxon>
        <taxon>Bacillati</taxon>
        <taxon>Actinomycetota</taxon>
        <taxon>Actinomycetes</taxon>
        <taxon>Micrococcales</taxon>
        <taxon>Brevibacteriaceae</taxon>
        <taxon>Brevibacterium</taxon>
    </lineage>
</organism>
<dbReference type="RefSeq" id="WP_344310808.1">
    <property type="nucleotide sequence ID" value="NZ_BAAANO010000035.1"/>
</dbReference>
<sequence>MVASTPPLSVRGLSHSYGRVRALESVDLAVRAGSVHAVLGPNGAGKSTTIACAVGLLRPSAGTVRILGHDPVTEHAFTSGVTGVMLQDGGLPLAARPLEVLHHLSRLYADPVPVPELAGRLGIDSFSRTTIRRLSGGQRQRVGLAAAVIGRPRLVFLDEPTAGLDPQASLVVQEVIRELRDSGTAVVLTTHAMRDAQELADEVTVIDHGSVIASGSLEDLVHPAAGDQLLTAVLDTDSLAGDSLESPDGAALMHALSDLGSVAVSGARITLTGDFSPIALARFTAVLAERDVRVRELSVHGRTLEDVFLDLTGRDLR</sequence>
<gene>
    <name evidence="7" type="ORF">GCM10009755_28500</name>
</gene>
<protein>
    <submittedName>
        <fullName evidence="7">ABC transporter ATP-binding protein</fullName>
    </submittedName>
</protein>
<dbReference type="PANTHER" id="PTHR42711:SF16">
    <property type="entry name" value="ABC TRANSPORTER ATP-BINDING PROTEIN"/>
    <property type="match status" value="1"/>
</dbReference>
<dbReference type="InterPro" id="IPR003439">
    <property type="entry name" value="ABC_transporter-like_ATP-bd"/>
</dbReference>
<comment type="caution">
    <text evidence="7">The sequence shown here is derived from an EMBL/GenBank/DDBJ whole genome shotgun (WGS) entry which is preliminary data.</text>
</comment>
<dbReference type="Gene3D" id="3.40.50.300">
    <property type="entry name" value="P-loop containing nucleotide triphosphate hydrolases"/>
    <property type="match status" value="1"/>
</dbReference>
<dbReference type="Pfam" id="PF00005">
    <property type="entry name" value="ABC_tran"/>
    <property type="match status" value="1"/>
</dbReference>
<evidence type="ECO:0000259" key="6">
    <source>
        <dbReference type="PROSITE" id="PS50893"/>
    </source>
</evidence>
<evidence type="ECO:0000256" key="3">
    <source>
        <dbReference type="ARBA" id="ARBA00022741"/>
    </source>
</evidence>
<keyword evidence="8" id="KW-1185">Reference proteome</keyword>